<sequence length="112" mass="12252">MQQVYNCVSIDRAAVQLTTRDESAIAILHPCLSLARLWLRRAFKRRSLADVGAGSSRAERTGITGAAEKAEGTSRCAVSPENHSGHTSLTHLREDAPEERTETRARSPLVLI</sequence>
<dbReference type="EMBL" id="JADYXP020000001">
    <property type="protein sequence ID" value="KAL0134283.1"/>
    <property type="molecule type" value="Genomic_DNA"/>
</dbReference>
<feature type="region of interest" description="Disordered" evidence="1">
    <location>
        <begin position="50"/>
        <end position="112"/>
    </location>
</feature>
<proteinExistence type="predicted"/>
<evidence type="ECO:0000313" key="3">
    <source>
        <dbReference type="Proteomes" id="UP001430953"/>
    </source>
</evidence>
<organism evidence="2 3">
    <name type="scientific">Cardiocondyla obscurior</name>
    <dbReference type="NCBI Taxonomy" id="286306"/>
    <lineage>
        <taxon>Eukaryota</taxon>
        <taxon>Metazoa</taxon>
        <taxon>Ecdysozoa</taxon>
        <taxon>Arthropoda</taxon>
        <taxon>Hexapoda</taxon>
        <taxon>Insecta</taxon>
        <taxon>Pterygota</taxon>
        <taxon>Neoptera</taxon>
        <taxon>Endopterygota</taxon>
        <taxon>Hymenoptera</taxon>
        <taxon>Apocrita</taxon>
        <taxon>Aculeata</taxon>
        <taxon>Formicoidea</taxon>
        <taxon>Formicidae</taxon>
        <taxon>Myrmicinae</taxon>
        <taxon>Cardiocondyla</taxon>
    </lineage>
</organism>
<gene>
    <name evidence="2" type="ORF">PUN28_001233</name>
</gene>
<keyword evidence="3" id="KW-1185">Reference proteome</keyword>
<comment type="caution">
    <text evidence="2">The sequence shown here is derived from an EMBL/GenBank/DDBJ whole genome shotgun (WGS) entry which is preliminary data.</text>
</comment>
<name>A0AAW2H4E6_9HYME</name>
<dbReference type="Proteomes" id="UP001430953">
    <property type="component" value="Unassembled WGS sequence"/>
</dbReference>
<feature type="compositionally biased region" description="Basic and acidic residues" evidence="1">
    <location>
        <begin position="91"/>
        <end position="105"/>
    </location>
</feature>
<evidence type="ECO:0000256" key="1">
    <source>
        <dbReference type="SAM" id="MobiDB-lite"/>
    </source>
</evidence>
<reference evidence="2 3" key="1">
    <citation type="submission" date="2023-03" db="EMBL/GenBank/DDBJ databases">
        <title>High recombination rates correlate with genetic variation in Cardiocondyla obscurior ants.</title>
        <authorList>
            <person name="Errbii M."/>
        </authorList>
    </citation>
    <scope>NUCLEOTIDE SEQUENCE [LARGE SCALE GENOMIC DNA]</scope>
    <source>
        <strain evidence="2">Alpha-2009</strain>
        <tissue evidence="2">Whole body</tissue>
    </source>
</reference>
<accession>A0AAW2H4E6</accession>
<feature type="compositionally biased region" description="Polar residues" evidence="1">
    <location>
        <begin position="81"/>
        <end position="90"/>
    </location>
</feature>
<protein>
    <submittedName>
        <fullName evidence="2">Uncharacterized protein</fullName>
    </submittedName>
</protein>
<dbReference type="AlphaFoldDB" id="A0AAW2H4E6"/>
<evidence type="ECO:0000313" key="2">
    <source>
        <dbReference type="EMBL" id="KAL0134283.1"/>
    </source>
</evidence>